<dbReference type="GO" id="GO:0030490">
    <property type="term" value="P:maturation of SSU-rRNA"/>
    <property type="evidence" value="ECO:0007669"/>
    <property type="project" value="EnsemblFungi"/>
</dbReference>
<protein>
    <recommendedName>
        <fullName evidence="4">Multifunctional methyltransferase subunit TRM112</fullName>
    </recommendedName>
</protein>
<dbReference type="GO" id="GO:0002098">
    <property type="term" value="P:tRNA wobble uridine modification"/>
    <property type="evidence" value="ECO:0007669"/>
    <property type="project" value="EnsemblFungi"/>
</dbReference>
<reference evidence="2 3" key="1">
    <citation type="submission" date="2009-08" db="EMBL/GenBank/DDBJ databases">
        <title>The Genome Sequence of Spizellomyces punctatus strain DAOM BR117.</title>
        <authorList>
            <consortium name="The Broad Institute Genome Sequencing Platform"/>
            <person name="Russ C."/>
            <person name="Cuomo C."/>
            <person name="Shea T."/>
            <person name="Young S.K."/>
            <person name="Zeng Q."/>
            <person name="Koehrsen M."/>
            <person name="Haas B."/>
            <person name="Borodovsky M."/>
            <person name="Guigo R."/>
            <person name="Alvarado L."/>
            <person name="Berlin A."/>
            <person name="Bochicchio J."/>
            <person name="Borenstein D."/>
            <person name="Chapman S."/>
            <person name="Chen Z."/>
            <person name="Engels R."/>
            <person name="Freedman E."/>
            <person name="Gellesch M."/>
            <person name="Goldberg J."/>
            <person name="Griggs A."/>
            <person name="Gujja S."/>
            <person name="Heiman D."/>
            <person name="Hepburn T."/>
            <person name="Howarth C."/>
            <person name="Jen D."/>
            <person name="Larson L."/>
            <person name="Lewis B."/>
            <person name="Mehta T."/>
            <person name="Park D."/>
            <person name="Pearson M."/>
            <person name="Roberts A."/>
            <person name="Saif S."/>
            <person name="Shenoy N."/>
            <person name="Sisk P."/>
            <person name="Stolte C."/>
            <person name="Sykes S."/>
            <person name="Thomson T."/>
            <person name="Walk T."/>
            <person name="White J."/>
            <person name="Yandava C."/>
            <person name="Burger G."/>
            <person name="Gray M.W."/>
            <person name="Holland P.W.H."/>
            <person name="King N."/>
            <person name="Lang F.B.F."/>
            <person name="Roger A.J."/>
            <person name="Ruiz-Trillo I."/>
            <person name="Lander E."/>
            <person name="Nusbaum C."/>
        </authorList>
    </citation>
    <scope>NUCLEOTIDE SEQUENCE [LARGE SCALE GENOMIC DNA]</scope>
    <source>
        <strain evidence="2 3">DAOM BR117</strain>
    </source>
</reference>
<evidence type="ECO:0000256" key="1">
    <source>
        <dbReference type="ARBA" id="ARBA00007980"/>
    </source>
</evidence>
<comment type="similarity">
    <text evidence="1">Belongs to the TRM112 family.</text>
</comment>
<dbReference type="CDD" id="cd21089">
    <property type="entry name" value="Trm112-like"/>
    <property type="match status" value="1"/>
</dbReference>
<proteinExistence type="inferred from homology"/>
<dbReference type="InParanoid" id="A0A0L0HUX7"/>
<dbReference type="RefSeq" id="XP_016613185.1">
    <property type="nucleotide sequence ID" value="XM_016749143.1"/>
</dbReference>
<dbReference type="InterPro" id="IPR005651">
    <property type="entry name" value="Trm112-like"/>
</dbReference>
<dbReference type="Gene3D" id="2.20.25.10">
    <property type="match status" value="1"/>
</dbReference>
<dbReference type="OMA" id="NMLTSKC"/>
<organism evidence="2 3">
    <name type="scientific">Spizellomyces punctatus (strain DAOM BR117)</name>
    <dbReference type="NCBI Taxonomy" id="645134"/>
    <lineage>
        <taxon>Eukaryota</taxon>
        <taxon>Fungi</taxon>
        <taxon>Fungi incertae sedis</taxon>
        <taxon>Chytridiomycota</taxon>
        <taxon>Chytridiomycota incertae sedis</taxon>
        <taxon>Chytridiomycetes</taxon>
        <taxon>Spizellomycetales</taxon>
        <taxon>Spizellomycetaceae</taxon>
        <taxon>Spizellomyces</taxon>
    </lineage>
</organism>
<dbReference type="EMBL" id="KQ257450">
    <property type="protein sequence ID" value="KND05146.1"/>
    <property type="molecule type" value="Genomic_DNA"/>
</dbReference>
<dbReference type="GeneID" id="27684520"/>
<evidence type="ECO:0008006" key="4">
    <source>
        <dbReference type="Google" id="ProtNLM"/>
    </source>
</evidence>
<accession>A0A0L0HUX7</accession>
<dbReference type="Pfam" id="PF03966">
    <property type="entry name" value="Trm112p"/>
    <property type="match status" value="1"/>
</dbReference>
<keyword evidence="3" id="KW-1185">Reference proteome</keyword>
<dbReference type="GO" id="GO:0000470">
    <property type="term" value="P:maturation of LSU-rRNA"/>
    <property type="evidence" value="ECO:0007669"/>
    <property type="project" value="EnsemblFungi"/>
</dbReference>
<gene>
    <name evidence="2" type="ORF">SPPG_00814</name>
</gene>
<dbReference type="InterPro" id="IPR039127">
    <property type="entry name" value="Trm112"/>
</dbReference>
<evidence type="ECO:0000313" key="3">
    <source>
        <dbReference type="Proteomes" id="UP000053201"/>
    </source>
</evidence>
<dbReference type="GO" id="GO:0016435">
    <property type="term" value="F:rRNA (guanine) methyltransferase activity"/>
    <property type="evidence" value="ECO:0007669"/>
    <property type="project" value="EnsemblFungi"/>
</dbReference>
<dbReference type="PANTHER" id="PTHR12773:SF0">
    <property type="entry name" value="MULTIFUNCTIONAL METHYLTRANSFERASE SUBUNIT TRM112-LIKE PROTEIN"/>
    <property type="match status" value="1"/>
</dbReference>
<dbReference type="Proteomes" id="UP000053201">
    <property type="component" value="Unassembled WGS sequence"/>
</dbReference>
<dbReference type="GO" id="GO:0030488">
    <property type="term" value="P:tRNA methylation"/>
    <property type="evidence" value="ECO:0007669"/>
    <property type="project" value="EnsemblFungi"/>
</dbReference>
<dbReference type="eggNOG" id="KOG1088">
    <property type="taxonomic scope" value="Eukaryota"/>
</dbReference>
<dbReference type="FunCoup" id="A0A0L0HUX7">
    <property type="interactions" value="474"/>
</dbReference>
<dbReference type="OrthoDB" id="2187549at2759"/>
<dbReference type="VEuPathDB" id="FungiDB:SPPG_00814"/>
<sequence length="122" mass="13883">MRLITHNMLQCHAKGCDPSQSYPLELKEVQLESLDAEYSEDFIRRLIPKLDWNVLVHTAFALGVAELPKELPDVQDEAFLRKVHQVALETRVKEAQMVCNGCGHVYPIKDGVPNMLLQDNEV</sequence>
<dbReference type="SUPFAM" id="SSF158997">
    <property type="entry name" value="Trm112p-like"/>
    <property type="match status" value="1"/>
</dbReference>
<dbReference type="GO" id="GO:0008276">
    <property type="term" value="F:protein methyltransferase activity"/>
    <property type="evidence" value="ECO:0007669"/>
    <property type="project" value="EnsemblFungi"/>
</dbReference>
<dbReference type="GO" id="GO:0043528">
    <property type="term" value="C:tRNA (m2G10) methyltransferase complex"/>
    <property type="evidence" value="ECO:0007669"/>
    <property type="project" value="EnsemblFungi"/>
</dbReference>
<dbReference type="PANTHER" id="PTHR12773">
    <property type="entry name" value="UPF0315 PROTEIN-RELATED"/>
    <property type="match status" value="1"/>
</dbReference>
<dbReference type="GO" id="GO:0070476">
    <property type="term" value="P:rRNA (guanine-N7)-methylation"/>
    <property type="evidence" value="ECO:0007669"/>
    <property type="project" value="EnsemblFungi"/>
</dbReference>
<evidence type="ECO:0000313" key="2">
    <source>
        <dbReference type="EMBL" id="KND05146.1"/>
    </source>
</evidence>
<name>A0A0L0HUX7_SPIPD</name>
<dbReference type="GO" id="GO:0035657">
    <property type="term" value="C:eRF1 methyltransferase complex"/>
    <property type="evidence" value="ECO:0007669"/>
    <property type="project" value="EnsemblFungi"/>
</dbReference>
<dbReference type="GO" id="GO:0160102">
    <property type="term" value="F:tRNA (guanine(10)-N2)-methyltransferase activity"/>
    <property type="evidence" value="ECO:0007669"/>
    <property type="project" value="EnsemblFungi"/>
</dbReference>
<dbReference type="STRING" id="645134.A0A0L0HUX7"/>
<dbReference type="GO" id="GO:0046982">
    <property type="term" value="F:protein heterodimerization activity"/>
    <property type="evidence" value="ECO:0007669"/>
    <property type="project" value="InterPro"/>
</dbReference>
<dbReference type="AlphaFoldDB" id="A0A0L0HUX7"/>